<keyword evidence="2" id="KW-1185">Reference proteome</keyword>
<proteinExistence type="predicted"/>
<dbReference type="Proteomes" id="UP000036334">
    <property type="component" value="Unassembled WGS sequence"/>
</dbReference>
<name>A0A0I9VGD1_9MYCO</name>
<protein>
    <recommendedName>
        <fullName evidence="3">Reverse transcriptase domain-containing protein</fullName>
    </recommendedName>
</protein>
<dbReference type="EMBL" id="LDPR01000004">
    <property type="protein sequence ID" value="KLO37754.1"/>
    <property type="molecule type" value="Genomic_DNA"/>
</dbReference>
<dbReference type="AlphaFoldDB" id="A0A0I9VGD1"/>
<gene>
    <name evidence="1" type="ORF">ABH38_07275</name>
</gene>
<evidence type="ECO:0000313" key="1">
    <source>
        <dbReference type="EMBL" id="KLO37754.1"/>
    </source>
</evidence>
<evidence type="ECO:0000313" key="2">
    <source>
        <dbReference type="Proteomes" id="UP000036334"/>
    </source>
</evidence>
<sequence>MLKAVAVNTDLSWVMLYVKRWLAAPVQLPEGTLAQRDRGTPQGSPVSPCWQTCSCTTWL</sequence>
<evidence type="ECO:0008006" key="3">
    <source>
        <dbReference type="Google" id="ProtNLM"/>
    </source>
</evidence>
<accession>A0A0I9VGD1</accession>
<comment type="caution">
    <text evidence="1">The sequence shown here is derived from an EMBL/GenBank/DDBJ whole genome shotgun (WGS) entry which is preliminary data.</text>
</comment>
<dbReference type="PATRIC" id="fig|29311.18.peg.4413"/>
<reference evidence="1 2" key="1">
    <citation type="submission" date="2015-05" db="EMBL/GenBank/DDBJ databases">
        <title>Genome sequence of Mycobacterium haemophilum.</title>
        <authorList>
            <person name="Greninger A.L."/>
            <person name="Cunningham G."/>
            <person name="Miller S."/>
        </authorList>
    </citation>
    <scope>NUCLEOTIDE SEQUENCE [LARGE SCALE GENOMIC DNA]</scope>
    <source>
        <strain evidence="2">UC1</strain>
    </source>
</reference>
<organism evidence="1 2">
    <name type="scientific">Mycobacterium haemophilum</name>
    <dbReference type="NCBI Taxonomy" id="29311"/>
    <lineage>
        <taxon>Bacteria</taxon>
        <taxon>Bacillati</taxon>
        <taxon>Actinomycetota</taxon>
        <taxon>Actinomycetes</taxon>
        <taxon>Mycobacteriales</taxon>
        <taxon>Mycobacteriaceae</taxon>
        <taxon>Mycobacterium</taxon>
    </lineage>
</organism>